<evidence type="ECO:0000313" key="1">
    <source>
        <dbReference type="EMBL" id="MFC7220139.1"/>
    </source>
</evidence>
<reference evidence="2" key="1">
    <citation type="journal article" date="2019" name="Int. J. Syst. Evol. Microbiol.">
        <title>The Global Catalogue of Microorganisms (GCM) 10K type strain sequencing project: providing services to taxonomists for standard genome sequencing and annotation.</title>
        <authorList>
            <consortium name="The Broad Institute Genomics Platform"/>
            <consortium name="The Broad Institute Genome Sequencing Center for Infectious Disease"/>
            <person name="Wu L."/>
            <person name="Ma J."/>
        </authorList>
    </citation>
    <scope>NUCLEOTIDE SEQUENCE [LARGE SCALE GENOMIC DNA]</scope>
    <source>
        <strain evidence="2">CGMCC 1.13681</strain>
    </source>
</reference>
<dbReference type="Proteomes" id="UP001596413">
    <property type="component" value="Unassembled WGS sequence"/>
</dbReference>
<dbReference type="EMBL" id="JBHSZO010000029">
    <property type="protein sequence ID" value="MFC7220139.1"/>
    <property type="molecule type" value="Genomic_DNA"/>
</dbReference>
<protein>
    <submittedName>
        <fullName evidence="1">Uncharacterized protein</fullName>
    </submittedName>
</protein>
<organism evidence="1 2">
    <name type="scientific">Streptomyces polyrhachis</name>
    <dbReference type="NCBI Taxonomy" id="1282885"/>
    <lineage>
        <taxon>Bacteria</taxon>
        <taxon>Bacillati</taxon>
        <taxon>Actinomycetota</taxon>
        <taxon>Actinomycetes</taxon>
        <taxon>Kitasatosporales</taxon>
        <taxon>Streptomycetaceae</taxon>
        <taxon>Streptomyces</taxon>
    </lineage>
</organism>
<dbReference type="RefSeq" id="WP_386416597.1">
    <property type="nucleotide sequence ID" value="NZ_JBHSZO010000029.1"/>
</dbReference>
<proteinExistence type="predicted"/>
<comment type="caution">
    <text evidence="1">The sequence shown here is derived from an EMBL/GenBank/DDBJ whole genome shotgun (WGS) entry which is preliminary data.</text>
</comment>
<accession>A0ABW2GM30</accession>
<keyword evidence="2" id="KW-1185">Reference proteome</keyword>
<evidence type="ECO:0000313" key="2">
    <source>
        <dbReference type="Proteomes" id="UP001596413"/>
    </source>
</evidence>
<sequence length="164" mass="17581">MPDVASLEELNEKIAAIDQVEDGSVIHGRLTSIGFDFVTEIDQLAPLPTDDFSRITVRQCYYSVPARFIGQRVRVVLRANELLAKPGALAGSTAPASAREQGTFTATHEAFWAAARAAHGQAAGTRALTEVLLLRRRMSAEAVHTAPVRTLGLKSPMSGQLTGI</sequence>
<name>A0ABW2GM30_9ACTN</name>
<gene>
    <name evidence="1" type="ORF">ACFQLX_18510</name>
</gene>